<dbReference type="EMBL" id="JAGINW010000001">
    <property type="protein sequence ID" value="MBP2330111.1"/>
    <property type="molecule type" value="Genomic_DNA"/>
</dbReference>
<keyword evidence="2" id="KW-1185">Reference proteome</keyword>
<proteinExistence type="predicted"/>
<gene>
    <name evidence="1" type="ORF">JOF56_010496</name>
</gene>
<dbReference type="Gene3D" id="3.40.50.1950">
    <property type="entry name" value="Flavin prenyltransferase-like"/>
    <property type="match status" value="1"/>
</dbReference>
<sequence length="138" mass="14826">MTLTPTAERWLKASGEFDRVAALTDLPVRSTSRLPGEPRPHPDPEAFLFAPASAGSTAKLALGLADNQALTALCEVVGDPTVRVVVCPQLSEQQARHPAWPRHLETLASVGVIVRRIMPDQPWTGALDALHVPTTPEP</sequence>
<accession>A0ABS4U0F3</accession>
<name>A0ABS4U0F3_9PSEU</name>
<dbReference type="SUPFAM" id="SSF52507">
    <property type="entry name" value="Homo-oligomeric flavin-containing Cys decarboxylases, HFCD"/>
    <property type="match status" value="1"/>
</dbReference>
<protein>
    <recommendedName>
        <fullName evidence="3">Flavoprotein</fullName>
    </recommendedName>
</protein>
<dbReference type="InterPro" id="IPR036551">
    <property type="entry name" value="Flavin_trans-like"/>
</dbReference>
<evidence type="ECO:0000313" key="1">
    <source>
        <dbReference type="EMBL" id="MBP2330111.1"/>
    </source>
</evidence>
<evidence type="ECO:0000313" key="2">
    <source>
        <dbReference type="Proteomes" id="UP001519332"/>
    </source>
</evidence>
<evidence type="ECO:0008006" key="3">
    <source>
        <dbReference type="Google" id="ProtNLM"/>
    </source>
</evidence>
<organism evidence="1 2">
    <name type="scientific">Kibdelosporangium banguiense</name>
    <dbReference type="NCBI Taxonomy" id="1365924"/>
    <lineage>
        <taxon>Bacteria</taxon>
        <taxon>Bacillati</taxon>
        <taxon>Actinomycetota</taxon>
        <taxon>Actinomycetes</taxon>
        <taxon>Pseudonocardiales</taxon>
        <taxon>Pseudonocardiaceae</taxon>
        <taxon>Kibdelosporangium</taxon>
    </lineage>
</organism>
<dbReference type="Proteomes" id="UP001519332">
    <property type="component" value="Unassembled WGS sequence"/>
</dbReference>
<comment type="caution">
    <text evidence="1">The sequence shown here is derived from an EMBL/GenBank/DDBJ whole genome shotgun (WGS) entry which is preliminary data.</text>
</comment>
<reference evidence="1 2" key="1">
    <citation type="submission" date="2021-03" db="EMBL/GenBank/DDBJ databases">
        <title>Sequencing the genomes of 1000 actinobacteria strains.</title>
        <authorList>
            <person name="Klenk H.-P."/>
        </authorList>
    </citation>
    <scope>NUCLEOTIDE SEQUENCE [LARGE SCALE GENOMIC DNA]</scope>
    <source>
        <strain evidence="1 2">DSM 46670</strain>
    </source>
</reference>